<gene>
    <name evidence="1" type="ordered locus">Ecym_7166</name>
</gene>
<dbReference type="Proteomes" id="UP000006790">
    <property type="component" value="Chromosome 7"/>
</dbReference>
<dbReference type="Pfam" id="PF20993">
    <property type="entry name" value="CENPH"/>
    <property type="match status" value="1"/>
</dbReference>
<dbReference type="KEGG" id="erc:Ecym_7166"/>
<dbReference type="InterPro" id="IPR048744">
    <property type="entry name" value="MCM16"/>
</dbReference>
<dbReference type="OrthoDB" id="4035717at2759"/>
<protein>
    <submittedName>
        <fullName evidence="1">Uncharacterized protein</fullName>
    </submittedName>
</protein>
<dbReference type="HOGENOM" id="CLU_1586089_0_0_1"/>
<dbReference type="OMA" id="KFTEART"/>
<dbReference type="AlphaFoldDB" id="G8JVZ9"/>
<accession>G8JVZ9</accession>
<sequence length="169" mass="19746">MDTIHLQEEYEALTRELLEELGKLYLLQNDSGVLDPVDFEAYIQQQFAIIMNGATTSLSPGNILYERLRQLRTLNHTKDKGVLEQLETQWNLIQKFTEARTKYTQLVKETKLNYNQLKARQYIQDQNLQTSREDPKTTQLHELLLTLIIQGGYQGTSDKIDQWLQDLTT</sequence>
<keyword evidence="2" id="KW-1185">Reference proteome</keyword>
<dbReference type="GeneID" id="11472480"/>
<dbReference type="EMBL" id="CP002503">
    <property type="protein sequence ID" value="AET41014.1"/>
    <property type="molecule type" value="Genomic_DNA"/>
</dbReference>
<name>G8JVZ9_ERECY</name>
<dbReference type="RefSeq" id="XP_003647831.1">
    <property type="nucleotide sequence ID" value="XM_003647783.1"/>
</dbReference>
<dbReference type="InParanoid" id="G8JVZ9"/>
<organism evidence="1 2">
    <name type="scientific">Eremothecium cymbalariae (strain CBS 270.75 / DBVPG 7215 / KCTC 17166 / NRRL Y-17582)</name>
    <name type="common">Yeast</name>
    <dbReference type="NCBI Taxonomy" id="931890"/>
    <lineage>
        <taxon>Eukaryota</taxon>
        <taxon>Fungi</taxon>
        <taxon>Dikarya</taxon>
        <taxon>Ascomycota</taxon>
        <taxon>Saccharomycotina</taxon>
        <taxon>Saccharomycetes</taxon>
        <taxon>Saccharomycetales</taxon>
        <taxon>Saccharomycetaceae</taxon>
        <taxon>Eremothecium</taxon>
    </lineage>
</organism>
<proteinExistence type="predicted"/>
<evidence type="ECO:0000313" key="2">
    <source>
        <dbReference type="Proteomes" id="UP000006790"/>
    </source>
</evidence>
<reference evidence="2" key="1">
    <citation type="journal article" date="2012" name="G3 (Bethesda)">
        <title>Pichia sorbitophila, an interspecies yeast hybrid reveals early steps of genome resolution following polyploidization.</title>
        <authorList>
            <person name="Leh Louis V."/>
            <person name="Despons L."/>
            <person name="Friedrich A."/>
            <person name="Martin T."/>
            <person name="Durrens P."/>
            <person name="Casaregola S."/>
            <person name="Neuveglise C."/>
            <person name="Fairhead C."/>
            <person name="Marck C."/>
            <person name="Cruz J.A."/>
            <person name="Straub M.L."/>
            <person name="Kugler V."/>
            <person name="Sacerdot C."/>
            <person name="Uzunov Z."/>
            <person name="Thierry A."/>
            <person name="Weiss S."/>
            <person name="Bleykasten C."/>
            <person name="De Montigny J."/>
            <person name="Jacques N."/>
            <person name="Jung P."/>
            <person name="Lemaire M."/>
            <person name="Mallet S."/>
            <person name="Morel G."/>
            <person name="Richard G.F."/>
            <person name="Sarkar A."/>
            <person name="Savel G."/>
            <person name="Schacherer J."/>
            <person name="Seret M.L."/>
            <person name="Talla E."/>
            <person name="Samson G."/>
            <person name="Jubin C."/>
            <person name="Poulain J."/>
            <person name="Vacherie B."/>
            <person name="Barbe V."/>
            <person name="Pelletier E."/>
            <person name="Sherman D.J."/>
            <person name="Westhof E."/>
            <person name="Weissenbach J."/>
            <person name="Baret P.V."/>
            <person name="Wincker P."/>
            <person name="Gaillardin C."/>
            <person name="Dujon B."/>
            <person name="Souciet J.L."/>
        </authorList>
    </citation>
    <scope>NUCLEOTIDE SEQUENCE [LARGE SCALE GENOMIC DNA]</scope>
    <source>
        <strain evidence="2">CBS 270.75 / DBVPG 7215 / KCTC 17166 / NRRL Y-17582</strain>
    </source>
</reference>
<evidence type="ECO:0000313" key="1">
    <source>
        <dbReference type="EMBL" id="AET41014.1"/>
    </source>
</evidence>